<name>A0A0V0QWT8_PSEPJ</name>
<dbReference type="Gene3D" id="2.30.29.170">
    <property type="match status" value="3"/>
</dbReference>
<dbReference type="GO" id="GO:0000281">
    <property type="term" value="P:mitotic cytokinesis"/>
    <property type="evidence" value="ECO:0007669"/>
    <property type="project" value="TreeGrafter"/>
</dbReference>
<dbReference type="GO" id="GO:0005930">
    <property type="term" value="C:axoneme"/>
    <property type="evidence" value="ECO:0007669"/>
    <property type="project" value="TreeGrafter"/>
</dbReference>
<comment type="subcellular location">
    <subcellularLocation>
        <location evidence="1">Cell projection</location>
        <location evidence="1">Cilium</location>
    </subcellularLocation>
    <subcellularLocation>
        <location evidence="2">Cytoplasm</location>
        <location evidence="2">Cytoskeleton</location>
    </subcellularLocation>
</comment>
<evidence type="ECO:0000256" key="7">
    <source>
        <dbReference type="SAM" id="MobiDB-lite"/>
    </source>
</evidence>
<proteinExistence type="predicted"/>
<feature type="domain" description="DM10" evidence="8">
    <location>
        <begin position="415"/>
        <end position="516"/>
    </location>
</feature>
<keyword evidence="3" id="KW-0963">Cytoplasm</keyword>
<dbReference type="GO" id="GO:0060285">
    <property type="term" value="P:cilium-dependent cell motility"/>
    <property type="evidence" value="ECO:0007669"/>
    <property type="project" value="TreeGrafter"/>
</dbReference>
<dbReference type="PANTHER" id="PTHR12086">
    <property type="entry name" value="EF-HAND DOMAIN C-TERMINAL CONTAINING PROTEIN"/>
    <property type="match status" value="1"/>
</dbReference>
<dbReference type="InterPro" id="IPR040193">
    <property type="entry name" value="EFHC1/EFHC2/EFHB"/>
</dbReference>
<reference evidence="9 10" key="1">
    <citation type="journal article" date="2015" name="Sci. Rep.">
        <title>Genome of the facultative scuticociliatosis pathogen Pseudocohnilembus persalinus provides insight into its virulence through horizontal gene transfer.</title>
        <authorList>
            <person name="Xiong J."/>
            <person name="Wang G."/>
            <person name="Cheng J."/>
            <person name="Tian M."/>
            <person name="Pan X."/>
            <person name="Warren A."/>
            <person name="Jiang C."/>
            <person name="Yuan D."/>
            <person name="Miao W."/>
        </authorList>
    </citation>
    <scope>NUCLEOTIDE SEQUENCE [LARGE SCALE GENOMIC DNA]</scope>
    <source>
        <strain evidence="9">36N120E</strain>
    </source>
</reference>
<dbReference type="AlphaFoldDB" id="A0A0V0QWT8"/>
<feature type="domain" description="DM10" evidence="8">
    <location>
        <begin position="257"/>
        <end position="359"/>
    </location>
</feature>
<dbReference type="Proteomes" id="UP000054937">
    <property type="component" value="Unassembled WGS sequence"/>
</dbReference>
<organism evidence="9 10">
    <name type="scientific">Pseudocohnilembus persalinus</name>
    <name type="common">Ciliate</name>
    <dbReference type="NCBI Taxonomy" id="266149"/>
    <lineage>
        <taxon>Eukaryota</taxon>
        <taxon>Sar</taxon>
        <taxon>Alveolata</taxon>
        <taxon>Ciliophora</taxon>
        <taxon>Intramacronucleata</taxon>
        <taxon>Oligohymenophorea</taxon>
        <taxon>Scuticociliatia</taxon>
        <taxon>Philasterida</taxon>
        <taxon>Pseudocohnilembidae</taxon>
        <taxon>Pseudocohnilembus</taxon>
    </lineage>
</organism>
<evidence type="ECO:0000256" key="4">
    <source>
        <dbReference type="ARBA" id="ARBA00022737"/>
    </source>
</evidence>
<keyword evidence="5" id="KW-0206">Cytoskeleton</keyword>
<dbReference type="GO" id="GO:0043014">
    <property type="term" value="F:alpha-tubulin binding"/>
    <property type="evidence" value="ECO:0007669"/>
    <property type="project" value="TreeGrafter"/>
</dbReference>
<evidence type="ECO:0000313" key="9">
    <source>
        <dbReference type="EMBL" id="KRX06660.1"/>
    </source>
</evidence>
<dbReference type="InterPro" id="IPR006602">
    <property type="entry name" value="DM10_dom"/>
</dbReference>
<protein>
    <recommendedName>
        <fullName evidence="8">DM10 domain-containing protein</fullName>
    </recommendedName>
</protein>
<keyword evidence="6" id="KW-0966">Cell projection</keyword>
<dbReference type="InParanoid" id="A0A0V0QWT8"/>
<dbReference type="FunFam" id="2.30.29.170:FF:000004">
    <property type="entry name" value="EF-hand domain containing 2"/>
    <property type="match status" value="1"/>
</dbReference>
<gene>
    <name evidence="9" type="ORF">PPERSA_13139</name>
</gene>
<dbReference type="PROSITE" id="PS51336">
    <property type="entry name" value="DM10"/>
    <property type="match status" value="3"/>
</dbReference>
<dbReference type="OrthoDB" id="10255210at2759"/>
<evidence type="ECO:0000313" key="10">
    <source>
        <dbReference type="Proteomes" id="UP000054937"/>
    </source>
</evidence>
<dbReference type="GO" id="GO:0072686">
    <property type="term" value="C:mitotic spindle"/>
    <property type="evidence" value="ECO:0007669"/>
    <property type="project" value="TreeGrafter"/>
</dbReference>
<evidence type="ECO:0000259" key="8">
    <source>
        <dbReference type="PROSITE" id="PS51336"/>
    </source>
</evidence>
<evidence type="ECO:0000256" key="1">
    <source>
        <dbReference type="ARBA" id="ARBA00004138"/>
    </source>
</evidence>
<evidence type="ECO:0000256" key="2">
    <source>
        <dbReference type="ARBA" id="ARBA00004245"/>
    </source>
</evidence>
<keyword evidence="10" id="KW-1185">Reference proteome</keyword>
<dbReference type="PANTHER" id="PTHR12086:SF9">
    <property type="entry name" value="EF-HAND DOMAIN-CONTAINING PROTEIN 1"/>
    <property type="match status" value="1"/>
</dbReference>
<dbReference type="GO" id="GO:0007052">
    <property type="term" value="P:mitotic spindle organization"/>
    <property type="evidence" value="ECO:0007669"/>
    <property type="project" value="TreeGrafter"/>
</dbReference>
<feature type="domain" description="DM10" evidence="8">
    <location>
        <begin position="97"/>
        <end position="203"/>
    </location>
</feature>
<evidence type="ECO:0000256" key="5">
    <source>
        <dbReference type="ARBA" id="ARBA00023212"/>
    </source>
</evidence>
<dbReference type="OMA" id="IYGREYN"/>
<dbReference type="EMBL" id="LDAU01000094">
    <property type="protein sequence ID" value="KRX06660.1"/>
    <property type="molecule type" value="Genomic_DNA"/>
</dbReference>
<comment type="caution">
    <text evidence="9">The sequence shown here is derived from an EMBL/GenBank/DDBJ whole genome shotgun (WGS) entry which is preliminary data.</text>
</comment>
<sequence length="519" mass="61288">MASNFPKLPGHVPTQDIDSNWFRRVSHVQQEKNKDVKNVQPTRYPLPRQQQPQIPDQTRMFNPNYLSTTHDSFKPKDLNGELQDATTRFQPDYVYMDRQTLRFYGYFQESVCESNLESYRVRNVIIYYYLDDNTISMIEPKQMNSGINQGIFLKRQKVLRGDNSGKFFGVEDFRVGEDVIIFGKNIRINAVDEYTREFFENIGQPQEQDQQVGIQDNWSTKTLIKPKPVKDKAMTDYMEHKLGGGKPNPAKQFLENDRKVLKFYVYSDSPYILHYFLADDTIEIREINFQNSGKDPFPLLLRRQKLPRKFALNQPGQTYAEDYVKPQDIQQGSYVSAFGRNFLVQGCDPYTNRYYHEKYNIEFPVGSVQEPQPKQLPSRQIPPYNGFGDEEDSLGYVYRLEPKAPRKDFFKWVDNQVNLRFWAKFNTKKPEDVNRRFIITYFLNDDSLMVYEPDQRNSGQVSGKFLERKKYKNIQKNNQIFQPTDFIVGRDILINGTSFHLEDADEFTKKWFSQYVQVK</sequence>
<evidence type="ECO:0000256" key="3">
    <source>
        <dbReference type="ARBA" id="ARBA00022490"/>
    </source>
</evidence>
<accession>A0A0V0QWT8</accession>
<feature type="region of interest" description="Disordered" evidence="7">
    <location>
        <begin position="29"/>
        <end position="56"/>
    </location>
</feature>
<evidence type="ECO:0000256" key="6">
    <source>
        <dbReference type="ARBA" id="ARBA00023273"/>
    </source>
</evidence>
<dbReference type="Pfam" id="PF06565">
    <property type="entry name" value="DM10_dom"/>
    <property type="match status" value="3"/>
</dbReference>
<keyword evidence="4" id="KW-0677">Repeat</keyword>
<dbReference type="SMART" id="SM00676">
    <property type="entry name" value="DM10"/>
    <property type="match status" value="3"/>
</dbReference>